<feature type="domain" description="M23ase beta-sheet core" evidence="2">
    <location>
        <begin position="312"/>
        <end position="409"/>
    </location>
</feature>
<keyword evidence="1" id="KW-0812">Transmembrane</keyword>
<comment type="caution">
    <text evidence="3">The sequence shown here is derived from an EMBL/GenBank/DDBJ whole genome shotgun (WGS) entry which is preliminary data.</text>
</comment>
<evidence type="ECO:0000256" key="1">
    <source>
        <dbReference type="SAM" id="Phobius"/>
    </source>
</evidence>
<organism evidence="3 4">
    <name type="scientific">Candidatus Xenohaliotis californiensis</name>
    <dbReference type="NCBI Taxonomy" id="84677"/>
    <lineage>
        <taxon>Bacteria</taxon>
        <taxon>Pseudomonadati</taxon>
        <taxon>Pseudomonadota</taxon>
        <taxon>Alphaproteobacteria</taxon>
        <taxon>Rickettsiales</taxon>
        <taxon>Anaplasmataceae</taxon>
        <taxon>Candidatus Xenohaliotis</taxon>
    </lineage>
</organism>
<dbReference type="PANTHER" id="PTHR21666">
    <property type="entry name" value="PEPTIDASE-RELATED"/>
    <property type="match status" value="1"/>
</dbReference>
<dbReference type="InterPro" id="IPR011055">
    <property type="entry name" value="Dup_hybrid_motif"/>
</dbReference>
<keyword evidence="4" id="KW-1185">Reference proteome</keyword>
<evidence type="ECO:0000259" key="2">
    <source>
        <dbReference type="Pfam" id="PF01551"/>
    </source>
</evidence>
<reference evidence="3 4" key="1">
    <citation type="submission" date="2024-01" db="EMBL/GenBank/DDBJ databases">
        <authorList>
            <person name="Kunselman E."/>
        </authorList>
    </citation>
    <scope>NUCLEOTIDE SEQUENCE [LARGE SCALE GENOMIC DNA]</scope>
    <source>
        <strain evidence="3">2 abalone samples</strain>
    </source>
</reference>
<dbReference type="Proteomes" id="UP001314181">
    <property type="component" value="Unassembled WGS sequence"/>
</dbReference>
<proteinExistence type="predicted"/>
<dbReference type="SUPFAM" id="SSF51261">
    <property type="entry name" value="Duplicated hybrid motif"/>
    <property type="match status" value="1"/>
</dbReference>
<dbReference type="Pfam" id="PF01551">
    <property type="entry name" value="Peptidase_M23"/>
    <property type="match status" value="1"/>
</dbReference>
<dbReference type="Gene3D" id="3.10.450.350">
    <property type="match status" value="1"/>
</dbReference>
<dbReference type="InterPro" id="IPR016047">
    <property type="entry name" value="M23ase_b-sheet_dom"/>
</dbReference>
<dbReference type="Gene3D" id="2.70.70.10">
    <property type="entry name" value="Glucose Permease (Domain IIA)"/>
    <property type="match status" value="1"/>
</dbReference>
<accession>A0ABP0ETX2</accession>
<gene>
    <name evidence="3" type="ORF">CAXC1_60009</name>
</gene>
<dbReference type="PANTHER" id="PTHR21666:SF270">
    <property type="entry name" value="MUREIN HYDROLASE ACTIVATOR ENVC"/>
    <property type="match status" value="1"/>
</dbReference>
<feature type="transmembrane region" description="Helical" evidence="1">
    <location>
        <begin position="21"/>
        <end position="39"/>
    </location>
</feature>
<sequence>MFFYSIRIATMLTELFLMKKIVHLVYIFFFVFIYFTAFYCYSSPIKPSIRSYDNVDEGSIFMEVLDKMSSSKKQELDDKYLDFNIPVKAGDSLWKVLLDNGVSADIAGHIIMAVKSVYNPIKLHPGRNISMRLLKENDDSYCPISVFWPVLESKFLVVDSSCMNKHFHARYVNKILRRQIYGANAEIDRNLSATLSNLGLSDNIIYQLTEIFGDKINFSRDIKHGSSFDMLFECYLDENDNYVKDGDILFANIKTDKKFIASYLFMDERGLAGYYDSNGLPIKKELAITPVKNSRITSGFGMRMHPVYHRHKMHKGIDFSAPIGSSVYSTGEGIVSFVGYSKSYGKYIKITHDHSYTTLYAHLNSIKNGIKRGSKVQKDQLIGFVGSTGCTTGPHLHYEVIHGNINVDPLKVAFLDKRTKLDDIEMRKFKQVMNNYNILRSTVPRFIASMN</sequence>
<keyword evidence="1" id="KW-0472">Membrane</keyword>
<name>A0ABP0ETX2_9RICK</name>
<dbReference type="EC" id="3.4.24.-" evidence="3"/>
<keyword evidence="3" id="KW-0378">Hydrolase</keyword>
<dbReference type="EMBL" id="CAWVOK010000032">
    <property type="protein sequence ID" value="CAK8163471.1"/>
    <property type="molecule type" value="Genomic_DNA"/>
</dbReference>
<protein>
    <submittedName>
        <fullName evidence="3">Murein DD-endopeptidase</fullName>
        <ecNumber evidence="3">3.4.24.-</ecNumber>
    </submittedName>
</protein>
<dbReference type="GO" id="GO:0016787">
    <property type="term" value="F:hydrolase activity"/>
    <property type="evidence" value="ECO:0007669"/>
    <property type="project" value="UniProtKB-KW"/>
</dbReference>
<dbReference type="InterPro" id="IPR050570">
    <property type="entry name" value="Cell_wall_metabolism_enzyme"/>
</dbReference>
<evidence type="ECO:0000313" key="3">
    <source>
        <dbReference type="EMBL" id="CAK8163471.1"/>
    </source>
</evidence>
<keyword evidence="1" id="KW-1133">Transmembrane helix</keyword>
<dbReference type="CDD" id="cd12797">
    <property type="entry name" value="M23_peptidase"/>
    <property type="match status" value="1"/>
</dbReference>
<evidence type="ECO:0000313" key="4">
    <source>
        <dbReference type="Proteomes" id="UP001314181"/>
    </source>
</evidence>